<proteinExistence type="predicted"/>
<evidence type="ECO:0000259" key="2">
    <source>
        <dbReference type="Pfam" id="PF07859"/>
    </source>
</evidence>
<comment type="caution">
    <text evidence="3">The sequence shown here is derived from an EMBL/GenBank/DDBJ whole genome shotgun (WGS) entry which is preliminary data.</text>
</comment>
<organism evidence="3 4">
    <name type="scientific">Candidatus Stercoripulliclostridium merdigallinarum</name>
    <dbReference type="NCBI Taxonomy" id="2840951"/>
    <lineage>
        <taxon>Bacteria</taxon>
        <taxon>Bacillati</taxon>
        <taxon>Bacillota</taxon>
        <taxon>Clostridia</taxon>
        <taxon>Eubacteriales</taxon>
        <taxon>Candidatus Stercoripulliclostridium</taxon>
    </lineage>
</organism>
<protein>
    <submittedName>
        <fullName evidence="3">Alpha/beta hydrolase</fullName>
    </submittedName>
</protein>
<name>A0A9D1MHI5_9FIRM</name>
<evidence type="ECO:0000313" key="4">
    <source>
        <dbReference type="Proteomes" id="UP000824094"/>
    </source>
</evidence>
<dbReference type="EMBL" id="DVNF01000126">
    <property type="protein sequence ID" value="HIU60565.1"/>
    <property type="molecule type" value="Genomic_DNA"/>
</dbReference>
<gene>
    <name evidence="3" type="ORF">IAB05_04175</name>
</gene>
<evidence type="ECO:0000313" key="3">
    <source>
        <dbReference type="EMBL" id="HIU60565.1"/>
    </source>
</evidence>
<dbReference type="GO" id="GO:0016787">
    <property type="term" value="F:hydrolase activity"/>
    <property type="evidence" value="ECO:0007669"/>
    <property type="project" value="UniProtKB-KW"/>
</dbReference>
<dbReference type="InterPro" id="IPR050300">
    <property type="entry name" value="GDXG_lipolytic_enzyme"/>
</dbReference>
<dbReference type="SUPFAM" id="SSF53474">
    <property type="entry name" value="alpha/beta-Hydrolases"/>
    <property type="match status" value="1"/>
</dbReference>
<accession>A0A9D1MHI5</accession>
<dbReference type="InterPro" id="IPR013094">
    <property type="entry name" value="AB_hydrolase_3"/>
</dbReference>
<evidence type="ECO:0000256" key="1">
    <source>
        <dbReference type="ARBA" id="ARBA00022801"/>
    </source>
</evidence>
<dbReference type="PANTHER" id="PTHR48081">
    <property type="entry name" value="AB HYDROLASE SUPERFAMILY PROTEIN C4A8.06C"/>
    <property type="match status" value="1"/>
</dbReference>
<dbReference type="Proteomes" id="UP000824094">
    <property type="component" value="Unassembled WGS sequence"/>
</dbReference>
<dbReference type="InterPro" id="IPR029058">
    <property type="entry name" value="AB_hydrolase_fold"/>
</dbReference>
<reference evidence="3" key="2">
    <citation type="journal article" date="2021" name="PeerJ">
        <title>Extensive microbial diversity within the chicken gut microbiome revealed by metagenomics and culture.</title>
        <authorList>
            <person name="Gilroy R."/>
            <person name="Ravi A."/>
            <person name="Getino M."/>
            <person name="Pursley I."/>
            <person name="Horton D.L."/>
            <person name="Alikhan N.F."/>
            <person name="Baker D."/>
            <person name="Gharbi K."/>
            <person name="Hall N."/>
            <person name="Watson M."/>
            <person name="Adriaenssens E.M."/>
            <person name="Foster-Nyarko E."/>
            <person name="Jarju S."/>
            <person name="Secka A."/>
            <person name="Antonio M."/>
            <person name="Oren A."/>
            <person name="Chaudhuri R.R."/>
            <person name="La Ragione R."/>
            <person name="Hildebrand F."/>
            <person name="Pallen M.J."/>
        </authorList>
    </citation>
    <scope>NUCLEOTIDE SEQUENCE</scope>
    <source>
        <strain evidence="3">18911</strain>
    </source>
</reference>
<reference evidence="3" key="1">
    <citation type="submission" date="2020-10" db="EMBL/GenBank/DDBJ databases">
        <authorList>
            <person name="Gilroy R."/>
        </authorList>
    </citation>
    <scope>NUCLEOTIDE SEQUENCE</scope>
    <source>
        <strain evidence="3">18911</strain>
    </source>
</reference>
<feature type="domain" description="Alpha/beta hydrolase fold-3" evidence="2">
    <location>
        <begin position="6"/>
        <end position="164"/>
    </location>
</feature>
<dbReference type="Pfam" id="PF07859">
    <property type="entry name" value="Abhydrolase_3"/>
    <property type="match status" value="1"/>
</dbReference>
<dbReference type="AlphaFoldDB" id="A0A9D1MHI5"/>
<sequence>MCIRDRLCPSATLAEQLCDVTTAISYFAARADEYGFDKNNLFITGDSAGGNLAAMTVKASVNKAMAEYYGLGELPRFNAVGFTSAAFRLSQYEKPAFSGYFRPLFKDLPPVREYVDYDADISSDYPPSYIITGNGDFLRRENLSVAEKLTAAHIPCAVYDYDGNEKFIHVHNVCYPDSDIGKAANDGMLNFFGSYIKNL</sequence>
<dbReference type="Gene3D" id="3.40.50.1820">
    <property type="entry name" value="alpha/beta hydrolase"/>
    <property type="match status" value="1"/>
</dbReference>
<keyword evidence="1 3" id="KW-0378">Hydrolase</keyword>